<dbReference type="EMBL" id="REGN01002662">
    <property type="protein sequence ID" value="RNA26836.1"/>
    <property type="molecule type" value="Genomic_DNA"/>
</dbReference>
<dbReference type="EC" id="2.4.1.-" evidence="11"/>
<keyword evidence="15" id="KW-1185">Reference proteome</keyword>
<dbReference type="GO" id="GO:0005975">
    <property type="term" value="P:carbohydrate metabolic process"/>
    <property type="evidence" value="ECO:0007669"/>
    <property type="project" value="InterPro"/>
</dbReference>
<dbReference type="AlphaFoldDB" id="A0A3M7RTE4"/>
<evidence type="ECO:0000256" key="11">
    <source>
        <dbReference type="RuleBase" id="RU368121"/>
    </source>
</evidence>
<evidence type="ECO:0000313" key="15">
    <source>
        <dbReference type="Proteomes" id="UP000276133"/>
    </source>
</evidence>
<evidence type="ECO:0000259" key="12">
    <source>
        <dbReference type="Pfam" id="PF02709"/>
    </source>
</evidence>
<dbReference type="GO" id="GO:0016020">
    <property type="term" value="C:membrane"/>
    <property type="evidence" value="ECO:0007669"/>
    <property type="project" value="UniProtKB-SubCell"/>
</dbReference>
<comment type="caution">
    <text evidence="14">The sequence shown here is derived from an EMBL/GenBank/DDBJ whole genome shotgun (WGS) entry which is preliminary data.</text>
</comment>
<keyword evidence="5 11" id="KW-0808">Transferase</keyword>
<evidence type="ECO:0000259" key="13">
    <source>
        <dbReference type="Pfam" id="PF13733"/>
    </source>
</evidence>
<evidence type="ECO:0000256" key="9">
    <source>
        <dbReference type="ARBA" id="ARBA00023136"/>
    </source>
</evidence>
<dbReference type="PRINTS" id="PR02050">
    <property type="entry name" value="B14GALTRFASE"/>
</dbReference>
<comment type="similarity">
    <text evidence="3 11">Belongs to the glycosyltransferase 7 family.</text>
</comment>
<dbReference type="InterPro" id="IPR027791">
    <property type="entry name" value="Galactosyl_T_C"/>
</dbReference>
<dbReference type="OrthoDB" id="10161146at2759"/>
<evidence type="ECO:0000256" key="5">
    <source>
        <dbReference type="ARBA" id="ARBA00022679"/>
    </source>
</evidence>
<keyword evidence="6" id="KW-0812">Transmembrane</keyword>
<evidence type="ECO:0000256" key="4">
    <source>
        <dbReference type="ARBA" id="ARBA00022676"/>
    </source>
</evidence>
<proteinExistence type="inferred from homology"/>
<gene>
    <name evidence="14" type="ORF">BpHYR1_047336</name>
</gene>
<evidence type="ECO:0000256" key="3">
    <source>
        <dbReference type="ARBA" id="ARBA00005735"/>
    </source>
</evidence>
<sequence length="396" mass="46055">MVSMELVPYGMNPNFDIVPRLKFCTVNQFSKRFNASHTSQLKFNIYSKQLNQKNKVQPGGYHRPPLCLQEFIYYHTNDATLMKLKLILDKYLLINDSQKIELVAEMSKFAYKIIKEQFLDKSGKKIISKFIHSKEKDLTVVVIPYLNRKQNLLDLLVNLHPFLQRQYLHYSILVIEQSNLFDNFNKGRLYNTAFEHLAQAYPPKDAKLNKLNVRCLIFQDVDLIPESDFNIYGCGDEKMPRHLSLSIRKSISDHKPKDNYTQNLYELLVGGVLSITPNVYSKINGFSNEFWNWGGEDDDFAIRMLVNDVCVTRPKAEHALYKMSYHKPSKRNPSRKSLLLSSARRLKNDGLTNFDRLSIKISEEIKHHIFTSLLVNVGRILDHDSKSIFLSTVENK</sequence>
<evidence type="ECO:0000256" key="1">
    <source>
        <dbReference type="ARBA" id="ARBA00004606"/>
    </source>
</evidence>
<feature type="domain" description="Galactosyltransferase N-terminal" evidence="13">
    <location>
        <begin position="136"/>
        <end position="234"/>
    </location>
</feature>
<dbReference type="PANTHER" id="PTHR19300:SF61">
    <property type="entry name" value="BETA-1,4-N-ACETYLGALACTOSAMINYLTRANSFERASE"/>
    <property type="match status" value="1"/>
</dbReference>
<dbReference type="Proteomes" id="UP000276133">
    <property type="component" value="Unassembled WGS sequence"/>
</dbReference>
<dbReference type="Pfam" id="PF02709">
    <property type="entry name" value="Glyco_transf_7C"/>
    <property type="match status" value="1"/>
</dbReference>
<dbReference type="InterPro" id="IPR027995">
    <property type="entry name" value="Galactosyl_T_N"/>
</dbReference>
<evidence type="ECO:0000256" key="10">
    <source>
        <dbReference type="ARBA" id="ARBA00023180"/>
    </source>
</evidence>
<dbReference type="Gene3D" id="3.90.550.10">
    <property type="entry name" value="Spore Coat Polysaccharide Biosynthesis Protein SpsA, Chain A"/>
    <property type="match status" value="1"/>
</dbReference>
<comment type="pathway">
    <text evidence="2 11">Protein modification; protein glycosylation.</text>
</comment>
<reference evidence="14 15" key="1">
    <citation type="journal article" date="2018" name="Sci. Rep.">
        <title>Genomic signatures of local adaptation to the degree of environmental predictability in rotifers.</title>
        <authorList>
            <person name="Franch-Gras L."/>
            <person name="Hahn C."/>
            <person name="Garcia-Roger E.M."/>
            <person name="Carmona M.J."/>
            <person name="Serra M."/>
            <person name="Gomez A."/>
        </authorList>
    </citation>
    <scope>NUCLEOTIDE SEQUENCE [LARGE SCALE GENOMIC DNA]</scope>
    <source>
        <strain evidence="14">HYR1</strain>
    </source>
</reference>
<keyword evidence="4 11" id="KW-0328">Glycosyltransferase</keyword>
<protein>
    <recommendedName>
        <fullName evidence="11">Beta-1,4-galactosyltransferase</fullName>
        <ecNumber evidence="11">2.4.1.-</ecNumber>
    </recommendedName>
</protein>
<keyword evidence="7 11" id="KW-0735">Signal-anchor</keyword>
<organism evidence="14 15">
    <name type="scientific">Brachionus plicatilis</name>
    <name type="common">Marine rotifer</name>
    <name type="synonym">Brachionus muelleri</name>
    <dbReference type="NCBI Taxonomy" id="10195"/>
    <lineage>
        <taxon>Eukaryota</taxon>
        <taxon>Metazoa</taxon>
        <taxon>Spiralia</taxon>
        <taxon>Gnathifera</taxon>
        <taxon>Rotifera</taxon>
        <taxon>Eurotatoria</taxon>
        <taxon>Monogononta</taxon>
        <taxon>Pseudotrocha</taxon>
        <taxon>Ploima</taxon>
        <taxon>Brachionidae</taxon>
        <taxon>Brachionus</taxon>
    </lineage>
</organism>
<evidence type="ECO:0000256" key="2">
    <source>
        <dbReference type="ARBA" id="ARBA00004922"/>
    </source>
</evidence>
<evidence type="ECO:0000256" key="8">
    <source>
        <dbReference type="ARBA" id="ARBA00022989"/>
    </source>
</evidence>
<dbReference type="GO" id="GO:0008378">
    <property type="term" value="F:galactosyltransferase activity"/>
    <property type="evidence" value="ECO:0007669"/>
    <property type="project" value="TreeGrafter"/>
</dbReference>
<dbReference type="InterPro" id="IPR029044">
    <property type="entry name" value="Nucleotide-diphossugar_trans"/>
</dbReference>
<dbReference type="SUPFAM" id="SSF53448">
    <property type="entry name" value="Nucleotide-diphospho-sugar transferases"/>
    <property type="match status" value="1"/>
</dbReference>
<dbReference type="PANTHER" id="PTHR19300">
    <property type="entry name" value="BETA-1,4-GALACTOSYLTRANSFERASE"/>
    <property type="match status" value="1"/>
</dbReference>
<dbReference type="STRING" id="10195.A0A3M7RTE4"/>
<evidence type="ECO:0000256" key="6">
    <source>
        <dbReference type="ARBA" id="ARBA00022692"/>
    </source>
</evidence>
<evidence type="ECO:0000313" key="14">
    <source>
        <dbReference type="EMBL" id="RNA26836.1"/>
    </source>
</evidence>
<name>A0A3M7RTE4_BRAPC</name>
<feature type="domain" description="Galactosyltransferase C-terminal" evidence="12">
    <location>
        <begin position="263"/>
        <end position="327"/>
    </location>
</feature>
<keyword evidence="8" id="KW-1133">Transmembrane helix</keyword>
<keyword evidence="10 11" id="KW-0325">Glycoprotein</keyword>
<accession>A0A3M7RTE4</accession>
<evidence type="ECO:0000256" key="7">
    <source>
        <dbReference type="ARBA" id="ARBA00022968"/>
    </source>
</evidence>
<dbReference type="Pfam" id="PF13733">
    <property type="entry name" value="Glyco_transf_7N"/>
    <property type="match status" value="1"/>
</dbReference>
<comment type="function">
    <text evidence="11">Catalyses the transfer of galactose onto proteins or lipids.</text>
</comment>
<dbReference type="InterPro" id="IPR003859">
    <property type="entry name" value="Galactosyl_T"/>
</dbReference>
<dbReference type="UniPathway" id="UPA00378"/>
<comment type="subcellular location">
    <subcellularLocation>
        <location evidence="1">Membrane</location>
        <topology evidence="1">Single-pass type II membrane protein</topology>
    </subcellularLocation>
</comment>
<dbReference type="GO" id="GO:0005794">
    <property type="term" value="C:Golgi apparatus"/>
    <property type="evidence" value="ECO:0007669"/>
    <property type="project" value="TreeGrafter"/>
</dbReference>
<keyword evidence="9" id="KW-0472">Membrane</keyword>